<feature type="compositionally biased region" description="Basic residues" evidence="7">
    <location>
        <begin position="1"/>
        <end position="11"/>
    </location>
</feature>
<feature type="region of interest" description="Disordered" evidence="7">
    <location>
        <begin position="666"/>
        <end position="686"/>
    </location>
</feature>
<dbReference type="InterPro" id="IPR021115">
    <property type="entry name" value="Pyridoxal-P_BS"/>
</dbReference>
<evidence type="ECO:0000256" key="1">
    <source>
        <dbReference type="ARBA" id="ARBA00001933"/>
    </source>
</evidence>
<dbReference type="Pfam" id="PF00282">
    <property type="entry name" value="Pyridoxal_deC"/>
    <property type="match status" value="1"/>
</dbReference>
<feature type="compositionally biased region" description="Low complexity" evidence="7">
    <location>
        <begin position="159"/>
        <end position="227"/>
    </location>
</feature>
<protein>
    <recommendedName>
        <fullName evidence="10">Histidine decarboxylase</fullName>
    </recommendedName>
</protein>
<feature type="region of interest" description="Disordered" evidence="7">
    <location>
        <begin position="116"/>
        <end position="256"/>
    </location>
</feature>
<evidence type="ECO:0000313" key="8">
    <source>
        <dbReference type="EMBL" id="GIJ04385.1"/>
    </source>
</evidence>
<dbReference type="AlphaFoldDB" id="A0A8J3YAE3"/>
<reference evidence="8" key="1">
    <citation type="submission" date="2021-01" db="EMBL/GenBank/DDBJ databases">
        <title>Whole genome shotgun sequence of Spirilliplanes yamanashiensis NBRC 15828.</title>
        <authorList>
            <person name="Komaki H."/>
            <person name="Tamura T."/>
        </authorList>
    </citation>
    <scope>NUCLEOTIDE SEQUENCE</scope>
    <source>
        <strain evidence="8">NBRC 15828</strain>
    </source>
</reference>
<keyword evidence="4 6" id="KW-0663">Pyridoxal phosphate</keyword>
<dbReference type="RefSeq" id="WP_203939623.1">
    <property type="nucleotide sequence ID" value="NZ_BAAAGJ010000005.1"/>
</dbReference>
<proteinExistence type="inferred from homology"/>
<dbReference type="NCBIfam" id="NF002748">
    <property type="entry name" value="PRK02769.1"/>
    <property type="match status" value="1"/>
</dbReference>
<dbReference type="PANTHER" id="PTHR46101:SF2">
    <property type="entry name" value="SERINE DECARBOXYLASE"/>
    <property type="match status" value="1"/>
</dbReference>
<dbReference type="PANTHER" id="PTHR46101">
    <property type="match status" value="1"/>
</dbReference>
<evidence type="ECO:0000256" key="4">
    <source>
        <dbReference type="ARBA" id="ARBA00022898"/>
    </source>
</evidence>
<dbReference type="InterPro" id="IPR015421">
    <property type="entry name" value="PyrdxlP-dep_Trfase_major"/>
</dbReference>
<gene>
    <name evidence="8" type="ORF">Sya03_37370</name>
</gene>
<evidence type="ECO:0000313" key="9">
    <source>
        <dbReference type="Proteomes" id="UP000652013"/>
    </source>
</evidence>
<evidence type="ECO:0000256" key="3">
    <source>
        <dbReference type="ARBA" id="ARBA00022793"/>
    </source>
</evidence>
<feature type="region of interest" description="Disordered" evidence="7">
    <location>
        <begin position="1"/>
        <end position="96"/>
    </location>
</feature>
<evidence type="ECO:0000256" key="2">
    <source>
        <dbReference type="ARBA" id="ARBA00009533"/>
    </source>
</evidence>
<accession>A0A8J3YAE3</accession>
<dbReference type="InterPro" id="IPR002129">
    <property type="entry name" value="PyrdxlP-dep_de-COase"/>
</dbReference>
<dbReference type="PROSITE" id="PS00392">
    <property type="entry name" value="DDC_GAD_HDC_YDC"/>
    <property type="match status" value="1"/>
</dbReference>
<comment type="caution">
    <text evidence="8">The sequence shown here is derived from an EMBL/GenBank/DDBJ whole genome shotgun (WGS) entry which is preliminary data.</text>
</comment>
<keyword evidence="9" id="KW-1185">Reference proteome</keyword>
<dbReference type="Proteomes" id="UP000652013">
    <property type="component" value="Unassembled WGS sequence"/>
</dbReference>
<comment type="cofactor">
    <cofactor evidence="1 6">
        <name>pyridoxal 5'-phosphate</name>
        <dbReference type="ChEBI" id="CHEBI:597326"/>
    </cofactor>
</comment>
<keyword evidence="5" id="KW-0456">Lyase</keyword>
<dbReference type="GO" id="GO:0030170">
    <property type="term" value="F:pyridoxal phosphate binding"/>
    <property type="evidence" value="ECO:0007669"/>
    <property type="project" value="InterPro"/>
</dbReference>
<sequence length="686" mass="67742">MSLRRLPRPGRPRGEGDKTPPEPAPPNAPTFGSPPGATPVPINGAVPARANAPVNGTRPGFAASPVPVAAAPAAPAAVGAAPTATPLNAAPTAPAPVPRQAAAQAAALVADNPAAGGAAPGGPAAVSGAAHGGSAPANGSASEGPAAVGGAAQGGSTDGAHSPAAANGGAPAAASGGLAANGSASGGSAANGATAGGPAANGAASGGSAANGAASGGTAANGSAQSGPAANGSGVSDLPSDPRGASAAEAGVPGVLRPSDAVPAVAGLDDGDAFVTPGAGTGPAAVTGLGADTAAELDALRRRLDGAAATNIGFPATTGFDYSALAPFFARYMLNNLGDPYTDGAYPIHTKPMEREVVDTVADLFGAPADDRWGYVTSGATEGTEYALHLARTLHPDAVVYHSAAAHHSVTNAIGRLGMMSVAIRADALGEIDYDDLADQVDRHRIRPAIVIANIGTAVTEAVDDVAMITQVLDSRAVHRRWIHGDAALAGLPLALLDPDDRPAIDFAAGLDSVVTSGHKFLGAPVPCAVVVVRNSHRQAHARFVTYTGSPDTTVANSRSGLAALVLWYALRTHGLEGLRQRADQARQLAAAAHEALREIGWPAHRHRHALTVSFPTPPAAVTAKWVLATHGANSLIVCMPGVTAAQIDAFVADLRAAITPAGAVAPPPPGIEKRRGLRRHMTSRF</sequence>
<feature type="compositionally biased region" description="Low complexity" evidence="7">
    <location>
        <begin position="62"/>
        <end position="96"/>
    </location>
</feature>
<organism evidence="8 9">
    <name type="scientific">Spirilliplanes yamanashiensis</name>
    <dbReference type="NCBI Taxonomy" id="42233"/>
    <lineage>
        <taxon>Bacteria</taxon>
        <taxon>Bacillati</taxon>
        <taxon>Actinomycetota</taxon>
        <taxon>Actinomycetes</taxon>
        <taxon>Micromonosporales</taxon>
        <taxon>Micromonosporaceae</taxon>
        <taxon>Spirilliplanes</taxon>
    </lineage>
</organism>
<feature type="modified residue" description="N6-(pyridoxal phosphate)lysine" evidence="6">
    <location>
        <position position="520"/>
    </location>
</feature>
<dbReference type="EMBL" id="BOOY01000027">
    <property type="protein sequence ID" value="GIJ04385.1"/>
    <property type="molecule type" value="Genomic_DNA"/>
</dbReference>
<dbReference type="InterPro" id="IPR015424">
    <property type="entry name" value="PyrdxlP-dep_Trfase"/>
</dbReference>
<dbReference type="GO" id="GO:0019752">
    <property type="term" value="P:carboxylic acid metabolic process"/>
    <property type="evidence" value="ECO:0007669"/>
    <property type="project" value="InterPro"/>
</dbReference>
<feature type="compositionally biased region" description="Basic residues" evidence="7">
    <location>
        <begin position="676"/>
        <end position="686"/>
    </location>
</feature>
<evidence type="ECO:0000256" key="5">
    <source>
        <dbReference type="ARBA" id="ARBA00023239"/>
    </source>
</evidence>
<dbReference type="GO" id="GO:0004058">
    <property type="term" value="F:aromatic-L-amino-acid decarboxylase activity"/>
    <property type="evidence" value="ECO:0007669"/>
    <property type="project" value="UniProtKB-ARBA"/>
</dbReference>
<keyword evidence="3" id="KW-0210">Decarboxylase</keyword>
<feature type="compositionally biased region" description="Low complexity" evidence="7">
    <location>
        <begin position="116"/>
        <end position="150"/>
    </location>
</feature>
<dbReference type="Gene3D" id="3.40.640.10">
    <property type="entry name" value="Type I PLP-dependent aspartate aminotransferase-like (Major domain)"/>
    <property type="match status" value="1"/>
</dbReference>
<evidence type="ECO:0008006" key="10">
    <source>
        <dbReference type="Google" id="ProtNLM"/>
    </source>
</evidence>
<evidence type="ECO:0000256" key="7">
    <source>
        <dbReference type="SAM" id="MobiDB-lite"/>
    </source>
</evidence>
<name>A0A8J3YAE3_9ACTN</name>
<comment type="similarity">
    <text evidence="2">Belongs to the group II decarboxylase family.</text>
</comment>
<dbReference type="InterPro" id="IPR051151">
    <property type="entry name" value="Group_II_Decarboxylase"/>
</dbReference>
<dbReference type="SUPFAM" id="SSF53383">
    <property type="entry name" value="PLP-dependent transferases"/>
    <property type="match status" value="1"/>
</dbReference>
<evidence type="ECO:0000256" key="6">
    <source>
        <dbReference type="PIRSR" id="PIRSR602129-50"/>
    </source>
</evidence>